<dbReference type="Gene3D" id="3.40.50.720">
    <property type="entry name" value="NAD(P)-binding Rossmann-like Domain"/>
    <property type="match status" value="1"/>
</dbReference>
<dbReference type="RefSeq" id="XP_025402350.1">
    <property type="nucleotide sequence ID" value="XM_025540852.1"/>
</dbReference>
<organism evidence="4 5">
    <name type="scientific">Aspergillus heteromorphus CBS 117.55</name>
    <dbReference type="NCBI Taxonomy" id="1448321"/>
    <lineage>
        <taxon>Eukaryota</taxon>
        <taxon>Fungi</taxon>
        <taxon>Dikarya</taxon>
        <taxon>Ascomycota</taxon>
        <taxon>Pezizomycotina</taxon>
        <taxon>Eurotiomycetes</taxon>
        <taxon>Eurotiomycetidae</taxon>
        <taxon>Eurotiales</taxon>
        <taxon>Aspergillaceae</taxon>
        <taxon>Aspergillus</taxon>
        <taxon>Aspergillus subgen. Circumdati</taxon>
    </lineage>
</organism>
<dbReference type="FunFam" id="3.40.50.720:FF:000085">
    <property type="entry name" value="Dihydroflavonol reductase"/>
    <property type="match status" value="1"/>
</dbReference>
<comment type="caution">
    <text evidence="4">The sequence shown here is derived from an EMBL/GenBank/DDBJ whole genome shotgun (WGS) entry which is preliminary data.</text>
</comment>
<keyword evidence="1" id="KW-0560">Oxidoreductase</keyword>
<proteinExistence type="inferred from homology"/>
<protein>
    <submittedName>
        <fullName evidence="4">NAD(P)-binding protein</fullName>
    </submittedName>
</protein>
<evidence type="ECO:0000259" key="3">
    <source>
        <dbReference type="Pfam" id="PF01370"/>
    </source>
</evidence>
<name>A0A317WRS8_9EURO</name>
<gene>
    <name evidence="4" type="ORF">BO70DRAFT_331021</name>
</gene>
<reference evidence="4 5" key="1">
    <citation type="submission" date="2016-12" db="EMBL/GenBank/DDBJ databases">
        <title>The genomes of Aspergillus section Nigri reveals drivers in fungal speciation.</title>
        <authorList>
            <consortium name="DOE Joint Genome Institute"/>
            <person name="Vesth T.C."/>
            <person name="Nybo J."/>
            <person name="Theobald S."/>
            <person name="Brandl J."/>
            <person name="Frisvad J.C."/>
            <person name="Nielsen K.F."/>
            <person name="Lyhne E.K."/>
            <person name="Kogle M.E."/>
            <person name="Kuo A."/>
            <person name="Riley R."/>
            <person name="Clum A."/>
            <person name="Nolan M."/>
            <person name="Lipzen A."/>
            <person name="Salamov A."/>
            <person name="Henrissat B."/>
            <person name="Wiebenga A."/>
            <person name="De Vries R.P."/>
            <person name="Grigoriev I.V."/>
            <person name="Mortensen U.H."/>
            <person name="Andersen M.R."/>
            <person name="Baker S.E."/>
        </authorList>
    </citation>
    <scope>NUCLEOTIDE SEQUENCE [LARGE SCALE GENOMIC DNA]</scope>
    <source>
        <strain evidence="4 5">CBS 117.55</strain>
    </source>
</reference>
<accession>A0A317WRS8</accession>
<dbReference type="GO" id="GO:0016616">
    <property type="term" value="F:oxidoreductase activity, acting on the CH-OH group of donors, NAD or NADP as acceptor"/>
    <property type="evidence" value="ECO:0007669"/>
    <property type="project" value="TreeGrafter"/>
</dbReference>
<comment type="similarity">
    <text evidence="2">Belongs to the NAD(P)-dependent epimerase/dehydratase family. Dihydroflavonol-4-reductase subfamily.</text>
</comment>
<evidence type="ECO:0000256" key="2">
    <source>
        <dbReference type="ARBA" id="ARBA00023445"/>
    </source>
</evidence>
<dbReference type="SUPFAM" id="SSF51735">
    <property type="entry name" value="NAD(P)-binding Rossmann-fold domains"/>
    <property type="match status" value="1"/>
</dbReference>
<evidence type="ECO:0000313" key="4">
    <source>
        <dbReference type="EMBL" id="PWY89163.1"/>
    </source>
</evidence>
<dbReference type="InterPro" id="IPR050425">
    <property type="entry name" value="NAD(P)_dehydrat-like"/>
</dbReference>
<dbReference type="Pfam" id="PF01370">
    <property type="entry name" value="Epimerase"/>
    <property type="match status" value="1"/>
</dbReference>
<feature type="domain" description="NAD-dependent epimerase/dehydratase" evidence="3">
    <location>
        <begin position="5"/>
        <end position="245"/>
    </location>
</feature>
<evidence type="ECO:0000313" key="5">
    <source>
        <dbReference type="Proteomes" id="UP000247233"/>
    </source>
</evidence>
<dbReference type="PANTHER" id="PTHR10366:SF564">
    <property type="entry name" value="STEROL-4-ALPHA-CARBOXYLATE 3-DEHYDROGENASE, DECARBOXYLATING"/>
    <property type="match status" value="1"/>
</dbReference>
<evidence type="ECO:0000256" key="1">
    <source>
        <dbReference type="ARBA" id="ARBA00023002"/>
    </source>
</evidence>
<dbReference type="InterPro" id="IPR036291">
    <property type="entry name" value="NAD(P)-bd_dom_sf"/>
</dbReference>
<dbReference type="EMBL" id="MSFL01000004">
    <property type="protein sequence ID" value="PWY89163.1"/>
    <property type="molecule type" value="Genomic_DNA"/>
</dbReference>
<dbReference type="VEuPathDB" id="FungiDB:BO70DRAFT_331021"/>
<dbReference type="OrthoDB" id="2735536at2759"/>
<dbReference type="PANTHER" id="PTHR10366">
    <property type="entry name" value="NAD DEPENDENT EPIMERASE/DEHYDRATASE"/>
    <property type="match status" value="1"/>
</dbReference>
<sequence>MSPSLVTGGTGYIALYVIKLLLEQGHHVHTTVRSVRNSAKCKPLLDLQAKHPGKLSLFEADLLKDGSFREAMEGCTVVYHIASPFLTPSQIKDGLKECVEPALWGTRNVLESVNQCPSVRRVVLTSSMAAMYGDSIEVVQSNTGILSETCWNESSSITNNPYFYSKVVAEREAWKINEAQIRWDLVVVNPGLVLGPSLTAESVSGSLFMLENLYRGHDAMGCPGFYFLLVDVRDVAEAHLRAGTSSTAKGRYLITNGDNLSLLQMAALVRPFHHNPKVLPRRSLPKILVYAAAPFVGVSMKFVARNAGICFQADNGKSVRELGMSYRSTEEMLRDHYEEWLQNRGGK</sequence>
<dbReference type="AlphaFoldDB" id="A0A317WRS8"/>
<dbReference type="GeneID" id="37063089"/>
<dbReference type="Proteomes" id="UP000247233">
    <property type="component" value="Unassembled WGS sequence"/>
</dbReference>
<keyword evidence="5" id="KW-1185">Reference proteome</keyword>
<dbReference type="STRING" id="1448321.A0A317WRS8"/>
<dbReference type="InterPro" id="IPR001509">
    <property type="entry name" value="Epimerase_deHydtase"/>
</dbReference>